<dbReference type="EMBL" id="AMCI01000385">
    <property type="protein sequence ID" value="EJX09470.1"/>
    <property type="molecule type" value="Genomic_DNA"/>
</dbReference>
<gene>
    <name evidence="1" type="ORF">EVA_02428</name>
</gene>
<reference evidence="1" key="1">
    <citation type="journal article" date="2012" name="PLoS ONE">
        <title>Gene sets for utilization of primary and secondary nutrition supplies in the distal gut of endangered iberian lynx.</title>
        <authorList>
            <person name="Alcaide M."/>
            <person name="Messina E."/>
            <person name="Richter M."/>
            <person name="Bargiela R."/>
            <person name="Peplies J."/>
            <person name="Huws S.A."/>
            <person name="Newbold C.J."/>
            <person name="Golyshin P.N."/>
            <person name="Simon M.A."/>
            <person name="Lopez G."/>
            <person name="Yakimov M.M."/>
            <person name="Ferrer M."/>
        </authorList>
    </citation>
    <scope>NUCLEOTIDE SEQUENCE</scope>
</reference>
<name>J9H609_9ZZZZ</name>
<accession>J9H609</accession>
<protein>
    <submittedName>
        <fullName evidence="1">Uncharacterized protein</fullName>
    </submittedName>
</protein>
<comment type="caution">
    <text evidence="1">The sequence shown here is derived from an EMBL/GenBank/DDBJ whole genome shotgun (WGS) entry which is preliminary data.</text>
</comment>
<sequence>MDIFNEEIYRAQHQIPSARGIKFKQISTSRGFVYPIVNAIQNQDTLTMDEMMAEIKKKHCR</sequence>
<organism evidence="1">
    <name type="scientific">gut metagenome</name>
    <dbReference type="NCBI Taxonomy" id="749906"/>
    <lineage>
        <taxon>unclassified sequences</taxon>
        <taxon>metagenomes</taxon>
        <taxon>organismal metagenomes</taxon>
    </lineage>
</organism>
<proteinExistence type="predicted"/>
<dbReference type="AlphaFoldDB" id="J9H609"/>
<evidence type="ECO:0000313" key="1">
    <source>
        <dbReference type="EMBL" id="EJX09470.1"/>
    </source>
</evidence>